<feature type="compositionally biased region" description="Basic and acidic residues" evidence="1">
    <location>
        <begin position="17"/>
        <end position="28"/>
    </location>
</feature>
<dbReference type="EMBL" id="UINC01150686">
    <property type="protein sequence ID" value="SVD43864.1"/>
    <property type="molecule type" value="Genomic_DNA"/>
</dbReference>
<accession>A0A382VBK1</accession>
<organism evidence="2">
    <name type="scientific">marine metagenome</name>
    <dbReference type="NCBI Taxonomy" id="408172"/>
    <lineage>
        <taxon>unclassified sequences</taxon>
        <taxon>metagenomes</taxon>
        <taxon>ecological metagenomes</taxon>
    </lineage>
</organism>
<feature type="region of interest" description="Disordered" evidence="1">
    <location>
        <begin position="1"/>
        <end position="28"/>
    </location>
</feature>
<evidence type="ECO:0000313" key="2">
    <source>
        <dbReference type="EMBL" id="SVD43864.1"/>
    </source>
</evidence>
<sequence>MSGSEQRRRHRIAGPCSDRRSLEAERYR</sequence>
<gene>
    <name evidence="2" type="ORF">METZ01_LOCUS396718</name>
</gene>
<proteinExistence type="predicted"/>
<evidence type="ECO:0000256" key="1">
    <source>
        <dbReference type="SAM" id="MobiDB-lite"/>
    </source>
</evidence>
<reference evidence="2" key="1">
    <citation type="submission" date="2018-05" db="EMBL/GenBank/DDBJ databases">
        <authorList>
            <person name="Lanie J.A."/>
            <person name="Ng W.-L."/>
            <person name="Kazmierczak K.M."/>
            <person name="Andrzejewski T.M."/>
            <person name="Davidsen T.M."/>
            <person name="Wayne K.J."/>
            <person name="Tettelin H."/>
            <person name="Glass J.I."/>
            <person name="Rusch D."/>
            <person name="Podicherti R."/>
            <person name="Tsui H.-C.T."/>
            <person name="Winkler M.E."/>
        </authorList>
    </citation>
    <scope>NUCLEOTIDE SEQUENCE</scope>
</reference>
<name>A0A382VBK1_9ZZZZ</name>
<protein>
    <submittedName>
        <fullName evidence="2">Uncharacterized protein</fullName>
    </submittedName>
</protein>
<dbReference type="AlphaFoldDB" id="A0A382VBK1"/>